<sequence length="1206" mass="130495">MTDGLTRRGFVAAAGAALAVGWRDWSDVRVALADTGLPDEDGSNLWLRYPLIDDAALRSAYQRVLTYVVAPPADNLVLQSAAGELTSALKTALGRDLPSKPNVSGHGAIVVGTPDSSALVAQHADRTKLGELGLEGYTIQRKKINGFDAILVASNGERGALYGTFHLLRLVQTHASLDKVNLSDSPANQLRLANHWDNLDRSVERGYAGDSVFFWNELPQTRPSYETYARALASVGINGTVINNVNANAQFISPEMLTKLAPLAAVLRRWGIAMYVSVNFASPILLGGLATADPFDAGVKQWWKDKATEIYATIPDLGGFLVKADSEGQPGPISYGRTHADGANLLAEALKPHDGIVMWRAFVHDFDALEWSNKSYETFTPLDGKFADNTVVQIKNGPIDFQVREPVHPLFGGLPNTNSMMELQITQEYTGQSTHLCYLVPMWKEVYDFDTHAKGTGTTVADIVSGQTYGYGLSGVAGVMNFGDDTDWTRNQLNAANTHGYARLAWNPSLPARAIANEWTRQTFGNSSRVVNLVNRILLDSWQTYIDYTNPLGISFQITADHFTPSPQTNTIWHQADENGTGFDRTVATGTGYTAFYHSPVKERYESVASTPDELLLFLHHVPYSHKLKSGKTVLQHIYDSHFDGRTSVVQMRQLWQTLRGHIDEKRWADTLERFDRQLDQATLWRDTIVGYYFAACRILDTKRSWVQITPRATSAVHLQGGWPNLIELEVANASPTTAELVAGLPAREGWTSGTATISLPSRGIGKERIPVNPGLRPETAVLRPTLKAGKLPALITEIPVITAPAGRRCRLALDAGSPTSPVLDGYRRLSPSDAWDSARGYGWVDGAPQSRDRNQPDPLLRDFVNDTVARTLRLTIPAGEHSLYLLTGETNSDSFPTTVRLDGEVVGTSVFLPGGQFEWLSIPVNGGASGGTIDLEFSNVPGQHWHLVAVAIPDEALAAPPAIISELTAPSLVFGGQSQAVPVQVTATDAAVDVTVRAVVPAGWTAAPVSARVTPGTLSDLELTIVPDGTPSLASVRIEVVVDGVVTDTRELELVSVPPAASLALAIDAGTTASPLVTGYQQLSNQAWDAARGYGWVGTASMNRDRALLDDLRRDFVNDTVPRTLRIAVPAGAHEAYVLVGDANQPSAPTYIRSEGQPLAQSPALGNGAFAWVRIPLAGGRTYDLELSGDAAVHWHLNALLLRAT</sequence>
<dbReference type="Pfam" id="PF03648">
    <property type="entry name" value="Glyco_hydro_67N"/>
    <property type="match status" value="1"/>
</dbReference>
<dbReference type="Pfam" id="PF07488">
    <property type="entry name" value="Glyco_hydro_67M"/>
    <property type="match status" value="1"/>
</dbReference>
<keyword evidence="2 7" id="KW-0858">Xylan degradation</keyword>
<dbReference type="PANTHER" id="PTHR39207">
    <property type="entry name" value="ALPHA-GLUCURONIDASE A"/>
    <property type="match status" value="1"/>
</dbReference>
<dbReference type="PROSITE" id="PS51318">
    <property type="entry name" value="TAT"/>
    <property type="match status" value="1"/>
</dbReference>
<evidence type="ECO:0000259" key="9">
    <source>
        <dbReference type="Pfam" id="PF07477"/>
    </source>
</evidence>
<evidence type="ECO:0000256" key="6">
    <source>
        <dbReference type="ARBA" id="ARBA00023326"/>
    </source>
</evidence>
<evidence type="ECO:0000313" key="12">
    <source>
        <dbReference type="Proteomes" id="UP001595699"/>
    </source>
</evidence>
<dbReference type="SUPFAM" id="SSF55545">
    <property type="entry name" value="beta-N-acetylhexosaminidase-like domain"/>
    <property type="match status" value="1"/>
</dbReference>
<dbReference type="Gene3D" id="2.60.120.430">
    <property type="entry name" value="Galactose-binding lectin"/>
    <property type="match status" value="2"/>
</dbReference>
<proteinExistence type="inferred from homology"/>
<comment type="catalytic activity">
    <reaction evidence="7">
        <text>Hydrolysis of (1-&gt;2)-alpha-D-(4-O-methyl)glucuronosyl links in the main chain of hardwood xylans.</text>
        <dbReference type="EC" id="3.2.1.131"/>
    </reaction>
</comment>
<dbReference type="Gene3D" id="3.20.20.80">
    <property type="entry name" value="Glycosidases"/>
    <property type="match status" value="1"/>
</dbReference>
<keyword evidence="4 7" id="KW-0119">Carbohydrate metabolism</keyword>
<feature type="domain" description="Glycosyl hydrolase family 67 C-terminal" evidence="9">
    <location>
        <begin position="491"/>
        <end position="703"/>
    </location>
</feature>
<evidence type="ECO:0000259" key="10">
    <source>
        <dbReference type="Pfam" id="PF07488"/>
    </source>
</evidence>
<dbReference type="InterPro" id="IPR011099">
    <property type="entry name" value="Glyco_hydro_67_C"/>
</dbReference>
<keyword evidence="12" id="KW-1185">Reference proteome</keyword>
<keyword evidence="3 7" id="KW-0378">Hydrolase</keyword>
<evidence type="ECO:0000256" key="3">
    <source>
        <dbReference type="ARBA" id="ARBA00022801"/>
    </source>
</evidence>
<evidence type="ECO:0000256" key="7">
    <source>
        <dbReference type="RuleBase" id="RU361198"/>
    </source>
</evidence>
<evidence type="ECO:0000256" key="4">
    <source>
        <dbReference type="ARBA" id="ARBA00023277"/>
    </source>
</evidence>
<reference evidence="12" key="1">
    <citation type="journal article" date="2019" name="Int. J. Syst. Evol. Microbiol.">
        <title>The Global Catalogue of Microorganisms (GCM) 10K type strain sequencing project: providing services to taxonomists for standard genome sequencing and annotation.</title>
        <authorList>
            <consortium name="The Broad Institute Genomics Platform"/>
            <consortium name="The Broad Institute Genome Sequencing Center for Infectious Disease"/>
            <person name="Wu L."/>
            <person name="Ma J."/>
        </authorList>
    </citation>
    <scope>NUCLEOTIDE SEQUENCE [LARGE SCALE GENOMIC DNA]</scope>
    <source>
        <strain evidence="12">CGMCC 4.7241</strain>
    </source>
</reference>
<keyword evidence="6 7" id="KW-0624">Polysaccharide degradation</keyword>
<comment type="caution">
    <text evidence="11">The sequence shown here is derived from an EMBL/GenBank/DDBJ whole genome shotgun (WGS) entry which is preliminary data.</text>
</comment>
<keyword evidence="5 7" id="KW-0326">Glycosidase</keyword>
<dbReference type="InterPro" id="IPR008979">
    <property type="entry name" value="Galactose-bd-like_sf"/>
</dbReference>
<dbReference type="RefSeq" id="WP_205120768.1">
    <property type="nucleotide sequence ID" value="NZ_JAFBCM010000001.1"/>
</dbReference>
<comment type="subunit">
    <text evidence="7">Homodimer.</text>
</comment>
<dbReference type="EC" id="3.2.1.131" evidence="7"/>
<dbReference type="SUPFAM" id="SSF49785">
    <property type="entry name" value="Galactose-binding domain-like"/>
    <property type="match status" value="2"/>
</dbReference>
<dbReference type="InterPro" id="IPR017853">
    <property type="entry name" value="GH"/>
</dbReference>
<evidence type="ECO:0000256" key="2">
    <source>
        <dbReference type="ARBA" id="ARBA00022651"/>
    </source>
</evidence>
<comment type="similarity">
    <text evidence="1 7">Belongs to the glycosyl hydrolase 67 family.</text>
</comment>
<gene>
    <name evidence="11" type="ORF">ACFOUW_15445</name>
</gene>
<protein>
    <recommendedName>
        <fullName evidence="7">Xylan alpha-1,2-glucuronidase</fullName>
        <ecNumber evidence="7">3.2.1.131</ecNumber>
    </recommendedName>
</protein>
<dbReference type="InterPro" id="IPR037054">
    <property type="entry name" value="A-glucoronidase_C_sf"/>
</dbReference>
<dbReference type="SUPFAM" id="SSF51445">
    <property type="entry name" value="(Trans)glycosidases"/>
    <property type="match status" value="1"/>
</dbReference>
<accession>A0ABV7YA85</accession>
<dbReference type="EMBL" id="JBHRZH010000012">
    <property type="protein sequence ID" value="MFC3762236.1"/>
    <property type="molecule type" value="Genomic_DNA"/>
</dbReference>
<organism evidence="11 12">
    <name type="scientific">Tenggerimyces flavus</name>
    <dbReference type="NCBI Taxonomy" id="1708749"/>
    <lineage>
        <taxon>Bacteria</taxon>
        <taxon>Bacillati</taxon>
        <taxon>Actinomycetota</taxon>
        <taxon>Actinomycetes</taxon>
        <taxon>Propionibacteriales</taxon>
        <taxon>Nocardioidaceae</taxon>
        <taxon>Tenggerimyces</taxon>
    </lineage>
</organism>
<dbReference type="InterPro" id="IPR011100">
    <property type="entry name" value="Glyco_hydro_67_cat"/>
</dbReference>
<dbReference type="Gene3D" id="3.30.379.10">
    <property type="entry name" value="Chitobiase/beta-hexosaminidase domain 2-like"/>
    <property type="match status" value="1"/>
</dbReference>
<dbReference type="Gene3D" id="3.90.1330.10">
    <property type="entry name" value="Alpha-glucuronidase, C-terminal domain"/>
    <property type="match status" value="1"/>
</dbReference>
<dbReference type="Proteomes" id="UP001595699">
    <property type="component" value="Unassembled WGS sequence"/>
</dbReference>
<evidence type="ECO:0000256" key="5">
    <source>
        <dbReference type="ARBA" id="ARBA00023295"/>
    </source>
</evidence>
<evidence type="ECO:0000313" key="11">
    <source>
        <dbReference type="EMBL" id="MFC3762236.1"/>
    </source>
</evidence>
<dbReference type="InterPro" id="IPR006311">
    <property type="entry name" value="TAT_signal"/>
</dbReference>
<evidence type="ECO:0000256" key="1">
    <source>
        <dbReference type="ARBA" id="ARBA00008833"/>
    </source>
</evidence>
<feature type="domain" description="Glycosyl hydrolase family 67 catalytic" evidence="10">
    <location>
        <begin position="171"/>
        <end position="488"/>
    </location>
</feature>
<name>A0ABV7YA85_9ACTN</name>
<dbReference type="Pfam" id="PF07477">
    <property type="entry name" value="Glyco_hydro_67C"/>
    <property type="match status" value="1"/>
</dbReference>
<dbReference type="GO" id="GO:0016787">
    <property type="term" value="F:hydrolase activity"/>
    <property type="evidence" value="ECO:0007669"/>
    <property type="project" value="UniProtKB-KW"/>
</dbReference>
<evidence type="ECO:0000259" key="8">
    <source>
        <dbReference type="Pfam" id="PF03648"/>
    </source>
</evidence>
<feature type="domain" description="Alpha glucuronidase N-terminal" evidence="8">
    <location>
        <begin position="45"/>
        <end position="167"/>
    </location>
</feature>
<dbReference type="PANTHER" id="PTHR39207:SF1">
    <property type="entry name" value="ALPHA-GLUCURONIDASE A"/>
    <property type="match status" value="1"/>
</dbReference>
<dbReference type="InterPro" id="IPR029018">
    <property type="entry name" value="Hex-like_dom2"/>
</dbReference>
<dbReference type="InterPro" id="IPR005154">
    <property type="entry name" value="Glyco_hydro_67_aGlcAse_N"/>
</dbReference>